<protein>
    <submittedName>
        <fullName evidence="2">Uncharacterized protein</fullName>
    </submittedName>
</protein>
<comment type="caution">
    <text evidence="2">The sequence shown here is derived from an EMBL/GenBank/DDBJ whole genome shotgun (WGS) entry which is preliminary data.</text>
</comment>
<name>A0AAV4GI33_9GAST</name>
<reference evidence="2 3" key="1">
    <citation type="journal article" date="2021" name="Elife">
        <title>Chloroplast acquisition without the gene transfer in kleptoplastic sea slugs, Plakobranchus ocellatus.</title>
        <authorList>
            <person name="Maeda T."/>
            <person name="Takahashi S."/>
            <person name="Yoshida T."/>
            <person name="Shimamura S."/>
            <person name="Takaki Y."/>
            <person name="Nagai Y."/>
            <person name="Toyoda A."/>
            <person name="Suzuki Y."/>
            <person name="Arimoto A."/>
            <person name="Ishii H."/>
            <person name="Satoh N."/>
            <person name="Nishiyama T."/>
            <person name="Hasebe M."/>
            <person name="Maruyama T."/>
            <person name="Minagawa J."/>
            <person name="Obokata J."/>
            <person name="Shigenobu S."/>
        </authorList>
    </citation>
    <scope>NUCLEOTIDE SEQUENCE [LARGE SCALE GENOMIC DNA]</scope>
</reference>
<feature type="compositionally biased region" description="Polar residues" evidence="1">
    <location>
        <begin position="65"/>
        <end position="74"/>
    </location>
</feature>
<evidence type="ECO:0000313" key="2">
    <source>
        <dbReference type="EMBL" id="GFR85144.1"/>
    </source>
</evidence>
<evidence type="ECO:0000313" key="3">
    <source>
        <dbReference type="Proteomes" id="UP000762676"/>
    </source>
</evidence>
<evidence type="ECO:0000256" key="1">
    <source>
        <dbReference type="SAM" id="MobiDB-lite"/>
    </source>
</evidence>
<feature type="compositionally biased region" description="Basic and acidic residues" evidence="1">
    <location>
        <begin position="1"/>
        <end position="11"/>
    </location>
</feature>
<accession>A0AAV4GI33</accession>
<organism evidence="2 3">
    <name type="scientific">Elysia marginata</name>
    <dbReference type="NCBI Taxonomy" id="1093978"/>
    <lineage>
        <taxon>Eukaryota</taxon>
        <taxon>Metazoa</taxon>
        <taxon>Spiralia</taxon>
        <taxon>Lophotrochozoa</taxon>
        <taxon>Mollusca</taxon>
        <taxon>Gastropoda</taxon>
        <taxon>Heterobranchia</taxon>
        <taxon>Euthyneura</taxon>
        <taxon>Panpulmonata</taxon>
        <taxon>Sacoglossa</taxon>
        <taxon>Placobranchoidea</taxon>
        <taxon>Plakobranchidae</taxon>
        <taxon>Elysia</taxon>
    </lineage>
</organism>
<sequence length="116" mass="13844">MKEMNWKEMDRKKRSSDSPVKGGMKRGKGEKVIKREEKTCHSFFCQMSAKNWNKIVYDKQITKPNKGNKVNITRRQTDRLSQHGRLRAAETQAAQQDHRRQRHFRQDRRTKTTTGR</sequence>
<dbReference type="AlphaFoldDB" id="A0AAV4GI33"/>
<gene>
    <name evidence="2" type="ORF">ElyMa_004166500</name>
</gene>
<feature type="region of interest" description="Disordered" evidence="1">
    <location>
        <begin position="65"/>
        <end position="116"/>
    </location>
</feature>
<feature type="region of interest" description="Disordered" evidence="1">
    <location>
        <begin position="1"/>
        <end position="33"/>
    </location>
</feature>
<dbReference type="Proteomes" id="UP000762676">
    <property type="component" value="Unassembled WGS sequence"/>
</dbReference>
<keyword evidence="3" id="KW-1185">Reference proteome</keyword>
<proteinExistence type="predicted"/>
<dbReference type="EMBL" id="BMAT01008446">
    <property type="protein sequence ID" value="GFR85144.1"/>
    <property type="molecule type" value="Genomic_DNA"/>
</dbReference>
<feature type="compositionally biased region" description="Basic residues" evidence="1">
    <location>
        <begin position="99"/>
        <end position="108"/>
    </location>
</feature>